<evidence type="ECO:0000313" key="1">
    <source>
        <dbReference type="EMBL" id="MPC23221.1"/>
    </source>
</evidence>
<comment type="caution">
    <text evidence="1">The sequence shown here is derived from an EMBL/GenBank/DDBJ whole genome shotgun (WGS) entry which is preliminary data.</text>
</comment>
<dbReference type="Proteomes" id="UP000324222">
    <property type="component" value="Unassembled WGS sequence"/>
</dbReference>
<sequence>MHGKLMRMIMKAEVKCESVIESLKERHGRWP</sequence>
<name>A0A5B7DNM4_PORTR</name>
<proteinExistence type="predicted"/>
<evidence type="ECO:0000313" key="2">
    <source>
        <dbReference type="Proteomes" id="UP000324222"/>
    </source>
</evidence>
<organism evidence="1 2">
    <name type="scientific">Portunus trituberculatus</name>
    <name type="common">Swimming crab</name>
    <name type="synonym">Neptunus trituberculatus</name>
    <dbReference type="NCBI Taxonomy" id="210409"/>
    <lineage>
        <taxon>Eukaryota</taxon>
        <taxon>Metazoa</taxon>
        <taxon>Ecdysozoa</taxon>
        <taxon>Arthropoda</taxon>
        <taxon>Crustacea</taxon>
        <taxon>Multicrustacea</taxon>
        <taxon>Malacostraca</taxon>
        <taxon>Eumalacostraca</taxon>
        <taxon>Eucarida</taxon>
        <taxon>Decapoda</taxon>
        <taxon>Pleocyemata</taxon>
        <taxon>Brachyura</taxon>
        <taxon>Eubrachyura</taxon>
        <taxon>Portunoidea</taxon>
        <taxon>Portunidae</taxon>
        <taxon>Portuninae</taxon>
        <taxon>Portunus</taxon>
    </lineage>
</organism>
<keyword evidence="2" id="KW-1185">Reference proteome</keyword>
<accession>A0A5B7DNM4</accession>
<dbReference type="EMBL" id="VSRR010001180">
    <property type="protein sequence ID" value="MPC23221.1"/>
    <property type="molecule type" value="Genomic_DNA"/>
</dbReference>
<gene>
    <name evidence="1" type="ORF">E2C01_016261</name>
</gene>
<protein>
    <submittedName>
        <fullName evidence="1">Uncharacterized protein</fullName>
    </submittedName>
</protein>
<dbReference type="AlphaFoldDB" id="A0A5B7DNM4"/>
<reference evidence="1 2" key="1">
    <citation type="submission" date="2019-05" db="EMBL/GenBank/DDBJ databases">
        <title>Another draft genome of Portunus trituberculatus and its Hox gene families provides insights of decapod evolution.</title>
        <authorList>
            <person name="Jeong J.-H."/>
            <person name="Song I."/>
            <person name="Kim S."/>
            <person name="Choi T."/>
            <person name="Kim D."/>
            <person name="Ryu S."/>
            <person name="Kim W."/>
        </authorList>
    </citation>
    <scope>NUCLEOTIDE SEQUENCE [LARGE SCALE GENOMIC DNA]</scope>
    <source>
        <tissue evidence="1">Muscle</tissue>
    </source>
</reference>